<dbReference type="InterPro" id="IPR036113">
    <property type="entry name" value="Asp/Glu-ADT_sf_sub_c"/>
</dbReference>
<proteinExistence type="inferred from homology"/>
<dbReference type="Gene3D" id="1.10.20.60">
    <property type="entry name" value="Glu-tRNAGln amidotransferase C subunit, N-terminal domain"/>
    <property type="match status" value="1"/>
</dbReference>
<dbReference type="GO" id="GO:0016740">
    <property type="term" value="F:transferase activity"/>
    <property type="evidence" value="ECO:0007669"/>
    <property type="project" value="UniProtKB-KW"/>
</dbReference>
<sequence>MSLTLDQVRKVAKLARLEMTEADLGRMQTQLSAILDYVDQLQQLNTDGVEPLAHPLPVQNVFRPDEPRPSLPVAEALRNAPTRLGDYFGVPAVFDSDEPVSH</sequence>
<keyword evidence="1" id="KW-0648">Protein biosynthesis</keyword>
<keyword evidence="1 2" id="KW-0436">Ligase</keyword>
<dbReference type="PANTHER" id="PTHR15004">
    <property type="entry name" value="GLUTAMYL-TRNA(GLN) AMIDOTRANSFERASE SUBUNIT C, MITOCHONDRIAL"/>
    <property type="match status" value="1"/>
</dbReference>
<keyword evidence="1" id="KW-0547">Nucleotide-binding</keyword>
<dbReference type="InterPro" id="IPR003837">
    <property type="entry name" value="GatC"/>
</dbReference>
<dbReference type="GO" id="GO:0050566">
    <property type="term" value="F:asparaginyl-tRNA synthase (glutamine-hydrolyzing) activity"/>
    <property type="evidence" value="ECO:0007669"/>
    <property type="project" value="RHEA"/>
</dbReference>
<comment type="similarity">
    <text evidence="1">Belongs to the GatC family.</text>
</comment>
<dbReference type="PANTHER" id="PTHR15004:SF0">
    <property type="entry name" value="GLUTAMYL-TRNA(GLN) AMIDOTRANSFERASE SUBUNIT C, MITOCHONDRIAL"/>
    <property type="match status" value="1"/>
</dbReference>
<dbReference type="AlphaFoldDB" id="A0A517Y0K2"/>
<dbReference type="SUPFAM" id="SSF141000">
    <property type="entry name" value="Glu-tRNAGln amidotransferase C subunit"/>
    <property type="match status" value="1"/>
</dbReference>
<comment type="catalytic activity">
    <reaction evidence="1">
        <text>L-glutamyl-tRNA(Gln) + L-glutamine + ATP + H2O = L-glutaminyl-tRNA(Gln) + L-glutamate + ADP + phosphate + H(+)</text>
        <dbReference type="Rhea" id="RHEA:17521"/>
        <dbReference type="Rhea" id="RHEA-COMP:9681"/>
        <dbReference type="Rhea" id="RHEA-COMP:9684"/>
        <dbReference type="ChEBI" id="CHEBI:15377"/>
        <dbReference type="ChEBI" id="CHEBI:15378"/>
        <dbReference type="ChEBI" id="CHEBI:29985"/>
        <dbReference type="ChEBI" id="CHEBI:30616"/>
        <dbReference type="ChEBI" id="CHEBI:43474"/>
        <dbReference type="ChEBI" id="CHEBI:58359"/>
        <dbReference type="ChEBI" id="CHEBI:78520"/>
        <dbReference type="ChEBI" id="CHEBI:78521"/>
        <dbReference type="ChEBI" id="CHEBI:456216"/>
    </reaction>
</comment>
<gene>
    <name evidence="1 2" type="primary">gatC</name>
    <name evidence="2" type="ORF">ETAA1_52300</name>
</gene>
<dbReference type="GO" id="GO:0005524">
    <property type="term" value="F:ATP binding"/>
    <property type="evidence" value="ECO:0007669"/>
    <property type="project" value="UniProtKB-KW"/>
</dbReference>
<comment type="function">
    <text evidence="1">Allows the formation of correctly charged Asn-tRNA(Asn) or Gln-tRNA(Gln) through the transamidation of misacylated Asp-tRNA(Asn) or Glu-tRNA(Gln) in organisms which lack either or both of asparaginyl-tRNA or glutaminyl-tRNA synthetases. The reaction takes place in the presence of glutamine and ATP through an activated phospho-Asp-tRNA(Asn) or phospho-Glu-tRNA(Gln).</text>
</comment>
<dbReference type="HAMAP" id="MF_00122">
    <property type="entry name" value="GatC"/>
    <property type="match status" value="1"/>
</dbReference>
<dbReference type="EMBL" id="CP036273">
    <property type="protein sequence ID" value="QDU23238.1"/>
    <property type="molecule type" value="Genomic_DNA"/>
</dbReference>
<dbReference type="GO" id="GO:0070681">
    <property type="term" value="P:glutaminyl-tRNAGln biosynthesis via transamidation"/>
    <property type="evidence" value="ECO:0007669"/>
    <property type="project" value="TreeGrafter"/>
</dbReference>
<protein>
    <recommendedName>
        <fullName evidence="1">Aspartyl/glutamyl-tRNA(Asn/Gln) amidotransferase subunit C</fullName>
        <shortName evidence="1">Asp/Glu-ADT subunit C</shortName>
        <ecNumber evidence="1">6.3.5.-</ecNumber>
    </recommendedName>
</protein>
<dbReference type="GO" id="GO:0006450">
    <property type="term" value="P:regulation of translational fidelity"/>
    <property type="evidence" value="ECO:0007669"/>
    <property type="project" value="InterPro"/>
</dbReference>
<keyword evidence="1" id="KW-0067">ATP-binding</keyword>
<evidence type="ECO:0000256" key="1">
    <source>
        <dbReference type="HAMAP-Rule" id="MF_00122"/>
    </source>
</evidence>
<dbReference type="RefSeq" id="WP_145243346.1">
    <property type="nucleotide sequence ID" value="NZ_CP036273.1"/>
</dbReference>
<keyword evidence="3" id="KW-1185">Reference proteome</keyword>
<reference evidence="2 3" key="1">
    <citation type="submission" date="2019-02" db="EMBL/GenBank/DDBJ databases">
        <title>Deep-cultivation of Planctomycetes and their phenomic and genomic characterization uncovers novel biology.</title>
        <authorList>
            <person name="Wiegand S."/>
            <person name="Jogler M."/>
            <person name="Boedeker C."/>
            <person name="Pinto D."/>
            <person name="Vollmers J."/>
            <person name="Rivas-Marin E."/>
            <person name="Kohn T."/>
            <person name="Peeters S.H."/>
            <person name="Heuer A."/>
            <person name="Rast P."/>
            <person name="Oberbeckmann S."/>
            <person name="Bunk B."/>
            <person name="Jeske O."/>
            <person name="Meyerdierks A."/>
            <person name="Storesund J.E."/>
            <person name="Kallscheuer N."/>
            <person name="Luecker S."/>
            <person name="Lage O.M."/>
            <person name="Pohl T."/>
            <person name="Merkel B.J."/>
            <person name="Hornburger P."/>
            <person name="Mueller R.-W."/>
            <person name="Bruemmer F."/>
            <person name="Labrenz M."/>
            <person name="Spormann A.M."/>
            <person name="Op den Camp H."/>
            <person name="Overmann J."/>
            <person name="Amann R."/>
            <person name="Jetten M.S.M."/>
            <person name="Mascher T."/>
            <person name="Medema M.H."/>
            <person name="Devos D.P."/>
            <person name="Kaster A.-K."/>
            <person name="Ovreas L."/>
            <person name="Rohde M."/>
            <person name="Galperin M.Y."/>
            <person name="Jogler C."/>
        </authorList>
    </citation>
    <scope>NUCLEOTIDE SEQUENCE [LARGE SCALE GENOMIC DNA]</scope>
    <source>
        <strain evidence="2 3">ETA_A1</strain>
    </source>
</reference>
<dbReference type="GO" id="GO:0006412">
    <property type="term" value="P:translation"/>
    <property type="evidence" value="ECO:0007669"/>
    <property type="project" value="UniProtKB-UniRule"/>
</dbReference>
<accession>A0A517Y0K2</accession>
<dbReference type="KEGG" id="uli:ETAA1_52300"/>
<dbReference type="EC" id="6.3.5.-" evidence="1"/>
<comment type="subunit">
    <text evidence="1">Heterotrimer of A, B and C subunits.</text>
</comment>
<dbReference type="NCBIfam" id="TIGR00135">
    <property type="entry name" value="gatC"/>
    <property type="match status" value="1"/>
</dbReference>
<evidence type="ECO:0000313" key="2">
    <source>
        <dbReference type="EMBL" id="QDU23238.1"/>
    </source>
</evidence>
<dbReference type="OrthoDB" id="9813938at2"/>
<dbReference type="Pfam" id="PF02686">
    <property type="entry name" value="GatC"/>
    <property type="match status" value="1"/>
</dbReference>
<name>A0A517Y0K2_9BACT</name>
<dbReference type="Proteomes" id="UP000319576">
    <property type="component" value="Chromosome"/>
</dbReference>
<organism evidence="2 3">
    <name type="scientific">Urbifossiella limnaea</name>
    <dbReference type="NCBI Taxonomy" id="2528023"/>
    <lineage>
        <taxon>Bacteria</taxon>
        <taxon>Pseudomonadati</taxon>
        <taxon>Planctomycetota</taxon>
        <taxon>Planctomycetia</taxon>
        <taxon>Gemmatales</taxon>
        <taxon>Gemmataceae</taxon>
        <taxon>Urbifossiella</taxon>
    </lineage>
</organism>
<dbReference type="GO" id="GO:0050567">
    <property type="term" value="F:glutaminyl-tRNA synthase (glutamine-hydrolyzing) activity"/>
    <property type="evidence" value="ECO:0007669"/>
    <property type="project" value="UniProtKB-UniRule"/>
</dbReference>
<comment type="catalytic activity">
    <reaction evidence="1">
        <text>L-aspartyl-tRNA(Asn) + L-glutamine + ATP + H2O = L-asparaginyl-tRNA(Asn) + L-glutamate + ADP + phosphate + 2 H(+)</text>
        <dbReference type="Rhea" id="RHEA:14513"/>
        <dbReference type="Rhea" id="RHEA-COMP:9674"/>
        <dbReference type="Rhea" id="RHEA-COMP:9677"/>
        <dbReference type="ChEBI" id="CHEBI:15377"/>
        <dbReference type="ChEBI" id="CHEBI:15378"/>
        <dbReference type="ChEBI" id="CHEBI:29985"/>
        <dbReference type="ChEBI" id="CHEBI:30616"/>
        <dbReference type="ChEBI" id="CHEBI:43474"/>
        <dbReference type="ChEBI" id="CHEBI:58359"/>
        <dbReference type="ChEBI" id="CHEBI:78515"/>
        <dbReference type="ChEBI" id="CHEBI:78516"/>
        <dbReference type="ChEBI" id="CHEBI:456216"/>
    </reaction>
</comment>
<keyword evidence="2" id="KW-0808">Transferase</keyword>
<evidence type="ECO:0000313" key="3">
    <source>
        <dbReference type="Proteomes" id="UP000319576"/>
    </source>
</evidence>